<evidence type="ECO:0000256" key="1">
    <source>
        <dbReference type="ARBA" id="ARBA00008966"/>
    </source>
</evidence>
<dbReference type="Pfam" id="PF13339">
    <property type="entry name" value="AATF-Che1"/>
    <property type="match status" value="1"/>
</dbReference>
<dbReference type="InterPro" id="IPR012617">
    <property type="entry name" value="AATF_C"/>
</dbReference>
<feature type="domain" description="AATF leucine zipper-containing" evidence="4">
    <location>
        <begin position="172"/>
        <end position="279"/>
    </location>
</feature>
<comment type="caution">
    <text evidence="5">The sequence shown here is derived from an EMBL/GenBank/DDBJ whole genome shotgun (WGS) entry which is preliminary data.</text>
</comment>
<keyword evidence="6" id="KW-1185">Reference proteome</keyword>
<evidence type="ECO:0008006" key="7">
    <source>
        <dbReference type="Google" id="ProtNLM"/>
    </source>
</evidence>
<dbReference type="GO" id="GO:0005730">
    <property type="term" value="C:nucleolus"/>
    <property type="evidence" value="ECO:0007669"/>
    <property type="project" value="TreeGrafter"/>
</dbReference>
<dbReference type="EMBL" id="JANEYG010000003">
    <property type="protein sequence ID" value="KAJ8924345.1"/>
    <property type="molecule type" value="Genomic_DNA"/>
</dbReference>
<feature type="domain" description="Apoptosis-antagonizing transcription factor C-terminal" evidence="3">
    <location>
        <begin position="358"/>
        <end position="440"/>
    </location>
</feature>
<reference evidence="5 6" key="1">
    <citation type="journal article" date="2023" name="Insect Mol. Biol.">
        <title>Genome sequencing provides insights into the evolution of gene families encoding plant cell wall-degrading enzymes in longhorned beetles.</title>
        <authorList>
            <person name="Shin N.R."/>
            <person name="Okamura Y."/>
            <person name="Kirsch R."/>
            <person name="Pauchet Y."/>
        </authorList>
    </citation>
    <scope>NUCLEOTIDE SEQUENCE [LARGE SCALE GENOMIC DNA]</scope>
    <source>
        <strain evidence="5">EAD_L_NR</strain>
    </source>
</reference>
<dbReference type="InterPro" id="IPR025160">
    <property type="entry name" value="AATF"/>
</dbReference>
<name>A0AAV8WDZ0_9CUCU</name>
<feature type="compositionally biased region" description="Acidic residues" evidence="2">
    <location>
        <begin position="86"/>
        <end position="142"/>
    </location>
</feature>
<gene>
    <name evidence="5" type="ORF">NQ315_007141</name>
</gene>
<dbReference type="Pfam" id="PF08164">
    <property type="entry name" value="TRAUB"/>
    <property type="match status" value="1"/>
</dbReference>
<proteinExistence type="inferred from homology"/>
<sequence length="448" mass="51476">MLRKATKETLAEKIAGVLNTTPASFDPEDENIDDTRAKLFDYDEENEEEEVVLSNLRKQKLQLLEDTDPRYTGKIISRKSLGSSDENSESDDESEQEIGEEQETDEENEATEEEGEYADSSDEVDSTQNASEEDENSDDSVDTENILKNDRDFRLLNKTDVSAQHRINCRKKENYVELKKQSGDEFSNQVSTTKDSLTNLLNKLLVLQELMKKTTTKNVSETDDEIPSDTEDEKVSEDDEVKEVPRKKRKLNDLESELSEVHGLYTNYRNTVIKKWDDKTRVATLKSSSTPHSVVNHIEHTLSDRPKLVKRTQLKRSAYTILGQESLVENETNEENVNNVSVPTEEYNTEIFDDDDFYHQLLRELIEVKSADLTDPVQLGRQWIQLQKLRSKMKRKVDTKATKGRKIKYVVHTKLVNFMAPIDDQLWTDQAKTDLFGSLFDKKSSGIS</sequence>
<dbReference type="PANTHER" id="PTHR15565">
    <property type="entry name" value="AATF PROTEIN APOPTOSIS ANTAGONIZING TRANSCRIPTION FACTOR"/>
    <property type="match status" value="1"/>
</dbReference>
<protein>
    <recommendedName>
        <fullName evidence="7">Protein AATF</fullName>
    </recommendedName>
</protein>
<feature type="compositionally biased region" description="Acidic residues" evidence="2">
    <location>
        <begin position="221"/>
        <end position="241"/>
    </location>
</feature>
<evidence type="ECO:0000256" key="2">
    <source>
        <dbReference type="SAM" id="MobiDB-lite"/>
    </source>
</evidence>
<evidence type="ECO:0000313" key="6">
    <source>
        <dbReference type="Proteomes" id="UP001159042"/>
    </source>
</evidence>
<accession>A0AAV8WDZ0</accession>
<feature type="region of interest" description="Disordered" evidence="2">
    <location>
        <begin position="216"/>
        <end position="247"/>
    </location>
</feature>
<feature type="region of interest" description="Disordered" evidence="2">
    <location>
        <begin position="58"/>
        <end position="146"/>
    </location>
</feature>
<dbReference type="InterPro" id="IPR039223">
    <property type="entry name" value="AATF/Bfr2"/>
</dbReference>
<evidence type="ECO:0000313" key="5">
    <source>
        <dbReference type="EMBL" id="KAJ8924345.1"/>
    </source>
</evidence>
<comment type="similarity">
    <text evidence="1">Belongs to the AATF family.</text>
</comment>
<organism evidence="5 6">
    <name type="scientific">Exocentrus adspersus</name>
    <dbReference type="NCBI Taxonomy" id="1586481"/>
    <lineage>
        <taxon>Eukaryota</taxon>
        <taxon>Metazoa</taxon>
        <taxon>Ecdysozoa</taxon>
        <taxon>Arthropoda</taxon>
        <taxon>Hexapoda</taxon>
        <taxon>Insecta</taxon>
        <taxon>Pterygota</taxon>
        <taxon>Neoptera</taxon>
        <taxon>Endopterygota</taxon>
        <taxon>Coleoptera</taxon>
        <taxon>Polyphaga</taxon>
        <taxon>Cucujiformia</taxon>
        <taxon>Chrysomeloidea</taxon>
        <taxon>Cerambycidae</taxon>
        <taxon>Lamiinae</taxon>
        <taxon>Acanthocinini</taxon>
        <taxon>Exocentrus</taxon>
    </lineage>
</organism>
<evidence type="ECO:0000259" key="4">
    <source>
        <dbReference type="Pfam" id="PF13339"/>
    </source>
</evidence>
<evidence type="ECO:0000259" key="3">
    <source>
        <dbReference type="Pfam" id="PF08164"/>
    </source>
</evidence>
<dbReference type="PANTHER" id="PTHR15565:SF0">
    <property type="entry name" value="PROTEIN AATF"/>
    <property type="match status" value="1"/>
</dbReference>
<dbReference type="GO" id="GO:0006357">
    <property type="term" value="P:regulation of transcription by RNA polymerase II"/>
    <property type="evidence" value="ECO:0007669"/>
    <property type="project" value="TreeGrafter"/>
</dbReference>
<dbReference type="AlphaFoldDB" id="A0AAV8WDZ0"/>
<dbReference type="Proteomes" id="UP001159042">
    <property type="component" value="Unassembled WGS sequence"/>
</dbReference>